<evidence type="ECO:0000256" key="7">
    <source>
        <dbReference type="ARBA" id="ARBA00022898"/>
    </source>
</evidence>
<dbReference type="GO" id="GO:0046513">
    <property type="term" value="P:ceramide biosynthetic process"/>
    <property type="evidence" value="ECO:0007669"/>
    <property type="project" value="TreeGrafter"/>
</dbReference>
<dbReference type="STRING" id="7574.A0A1S3J751"/>
<feature type="domain" description="Aminotransferase class I/classII large" evidence="15">
    <location>
        <begin position="117"/>
        <end position="295"/>
    </location>
</feature>
<evidence type="ECO:0000256" key="13">
    <source>
        <dbReference type="ARBA" id="ARBA00042649"/>
    </source>
</evidence>
<keyword evidence="14" id="KW-0472">Membrane</keyword>
<gene>
    <name evidence="17" type="primary">LOC106170711</name>
</gene>
<dbReference type="PANTHER" id="PTHR13693">
    <property type="entry name" value="CLASS II AMINOTRANSFERASE/8-AMINO-7-OXONONANOATE SYNTHASE"/>
    <property type="match status" value="1"/>
</dbReference>
<dbReference type="KEGG" id="lak:106170711"/>
<dbReference type="InParanoid" id="A0A1S3J751"/>
<keyword evidence="8" id="KW-0746">Sphingolipid metabolism</keyword>
<accession>A0A1S3J751</accession>
<dbReference type="Pfam" id="PF00155">
    <property type="entry name" value="Aminotran_1_2"/>
    <property type="match status" value="1"/>
</dbReference>
<comment type="pathway">
    <text evidence="3">Sphingolipid metabolism.</text>
</comment>
<evidence type="ECO:0000256" key="14">
    <source>
        <dbReference type="SAM" id="Phobius"/>
    </source>
</evidence>
<dbReference type="InterPro" id="IPR015421">
    <property type="entry name" value="PyrdxlP-dep_Trfase_major"/>
</dbReference>
<evidence type="ECO:0000256" key="6">
    <source>
        <dbReference type="ARBA" id="ARBA00022679"/>
    </source>
</evidence>
<keyword evidence="14" id="KW-1133">Transmembrane helix</keyword>
<comment type="cofactor">
    <cofactor evidence="1">
        <name>pyridoxal 5'-phosphate</name>
        <dbReference type="ChEBI" id="CHEBI:597326"/>
    </cofactor>
</comment>
<dbReference type="InterPro" id="IPR015424">
    <property type="entry name" value="PyrdxlP-dep_Trfase"/>
</dbReference>
<dbReference type="Proteomes" id="UP000085678">
    <property type="component" value="Unplaced"/>
</dbReference>
<evidence type="ECO:0000313" key="17">
    <source>
        <dbReference type="RefSeq" id="XP_013406138.1"/>
    </source>
</evidence>
<dbReference type="GO" id="GO:0004758">
    <property type="term" value="F:serine C-palmitoyltransferase activity"/>
    <property type="evidence" value="ECO:0007669"/>
    <property type="project" value="UniProtKB-EC"/>
</dbReference>
<feature type="transmembrane region" description="Helical" evidence="14">
    <location>
        <begin position="27"/>
        <end position="45"/>
    </location>
</feature>
<keyword evidence="6" id="KW-0808">Transferase</keyword>
<evidence type="ECO:0000256" key="3">
    <source>
        <dbReference type="ARBA" id="ARBA00004991"/>
    </source>
</evidence>
<evidence type="ECO:0000256" key="9">
    <source>
        <dbReference type="ARBA" id="ARBA00023098"/>
    </source>
</evidence>
<name>A0A1S3J751_LINAN</name>
<dbReference type="GeneID" id="106170711"/>
<protein>
    <recommendedName>
        <fullName evidence="11">Serine palmitoyltransferase 1</fullName>
        <ecNumber evidence="5">2.3.1.50</ecNumber>
    </recommendedName>
    <alternativeName>
        <fullName evidence="12">Long chain base biosynthesis protein 1</fullName>
    </alternativeName>
    <alternativeName>
        <fullName evidence="13">Serine-palmitoyl-CoA transferase 1</fullName>
    </alternativeName>
</protein>
<organism evidence="16 17">
    <name type="scientific">Lingula anatina</name>
    <name type="common">Brachiopod</name>
    <name type="synonym">Lingula unguis</name>
    <dbReference type="NCBI Taxonomy" id="7574"/>
    <lineage>
        <taxon>Eukaryota</taxon>
        <taxon>Metazoa</taxon>
        <taxon>Spiralia</taxon>
        <taxon>Lophotrochozoa</taxon>
        <taxon>Brachiopoda</taxon>
        <taxon>Linguliformea</taxon>
        <taxon>Lingulata</taxon>
        <taxon>Lingulida</taxon>
        <taxon>Linguloidea</taxon>
        <taxon>Lingulidae</taxon>
        <taxon>Lingula</taxon>
    </lineage>
</organism>
<dbReference type="AlphaFoldDB" id="A0A1S3J751"/>
<dbReference type="GO" id="GO:0016020">
    <property type="term" value="C:membrane"/>
    <property type="evidence" value="ECO:0007669"/>
    <property type="project" value="GOC"/>
</dbReference>
<evidence type="ECO:0000256" key="4">
    <source>
        <dbReference type="ARBA" id="ARBA00008392"/>
    </source>
</evidence>
<reference evidence="17" key="1">
    <citation type="submission" date="2025-08" db="UniProtKB">
        <authorList>
            <consortium name="RefSeq"/>
        </authorList>
    </citation>
    <scope>IDENTIFICATION</scope>
    <source>
        <tissue evidence="17">Gonads</tissue>
    </source>
</reference>
<sequence length="312" mass="34866">MGSAWAKTVPSSTDFYELYQALIQAPVYHLVVEALLIIWIIKLIFTKKTPPKQTASELTEKEKEELVAEWIPEPLVPEVDPDHPALRAFQDNTVEGKIGKFVKKSGGKECLNAATFNFLGMVGKSSIEEAAVKSLRKYGVGSCGPRGFYGTVDVHLELEDRLAKFMQCEEAILYAYGFATVASAIPAYSKRGDIIFCDEGVNFAIQKGLSASRSSLRFFKHNDMNDLERLLQEQQAKDKLNPKKAKATRRFLVVEGLYTNYGDLCPLPQLIEFKYKYKVRLFVEESFSFGVLGATGKGISEHFGVNVSSYCK</sequence>
<dbReference type="PANTHER" id="PTHR13693:SF2">
    <property type="entry name" value="SERINE PALMITOYLTRANSFERASE 1"/>
    <property type="match status" value="1"/>
</dbReference>
<dbReference type="InterPro" id="IPR004839">
    <property type="entry name" value="Aminotransferase_I/II_large"/>
</dbReference>
<comment type="similarity">
    <text evidence="4">Belongs to the class-II pyridoxal-phosphate-dependent aminotransferase family.</text>
</comment>
<evidence type="ECO:0000256" key="8">
    <source>
        <dbReference type="ARBA" id="ARBA00022919"/>
    </source>
</evidence>
<evidence type="ECO:0000256" key="5">
    <source>
        <dbReference type="ARBA" id="ARBA00013220"/>
    </source>
</evidence>
<evidence type="ECO:0000256" key="10">
    <source>
        <dbReference type="ARBA" id="ARBA00023315"/>
    </source>
</evidence>
<dbReference type="EC" id="2.3.1.50" evidence="5"/>
<dbReference type="FunCoup" id="A0A1S3J751">
    <property type="interactions" value="2827"/>
</dbReference>
<dbReference type="GO" id="GO:0030170">
    <property type="term" value="F:pyridoxal phosphate binding"/>
    <property type="evidence" value="ECO:0007669"/>
    <property type="project" value="InterPro"/>
</dbReference>
<evidence type="ECO:0000313" key="16">
    <source>
        <dbReference type="Proteomes" id="UP000085678"/>
    </source>
</evidence>
<keyword evidence="7" id="KW-0663">Pyridoxal phosphate</keyword>
<dbReference type="SUPFAM" id="SSF53383">
    <property type="entry name" value="PLP-dependent transferases"/>
    <property type="match status" value="1"/>
</dbReference>
<proteinExistence type="inferred from homology"/>
<dbReference type="RefSeq" id="XP_013406138.1">
    <property type="nucleotide sequence ID" value="XM_013550684.2"/>
</dbReference>
<dbReference type="GO" id="GO:0046512">
    <property type="term" value="P:sphingosine biosynthetic process"/>
    <property type="evidence" value="ECO:0007669"/>
    <property type="project" value="TreeGrafter"/>
</dbReference>
<evidence type="ECO:0000256" key="1">
    <source>
        <dbReference type="ARBA" id="ARBA00001933"/>
    </source>
</evidence>
<dbReference type="InterPro" id="IPR050087">
    <property type="entry name" value="AON_synthase_class-II"/>
</dbReference>
<dbReference type="OrthoDB" id="3168162at2759"/>
<keyword evidence="16" id="KW-1185">Reference proteome</keyword>
<dbReference type="GO" id="GO:0005783">
    <property type="term" value="C:endoplasmic reticulum"/>
    <property type="evidence" value="ECO:0007669"/>
    <property type="project" value="TreeGrafter"/>
</dbReference>
<keyword evidence="10" id="KW-0012">Acyltransferase</keyword>
<evidence type="ECO:0000256" key="12">
    <source>
        <dbReference type="ARBA" id="ARBA00041765"/>
    </source>
</evidence>
<keyword evidence="9" id="KW-0443">Lipid metabolism</keyword>
<evidence type="ECO:0000256" key="11">
    <source>
        <dbReference type="ARBA" id="ARBA00041066"/>
    </source>
</evidence>
<dbReference type="Gene3D" id="3.40.640.10">
    <property type="entry name" value="Type I PLP-dependent aspartate aminotransferase-like (Major domain)"/>
    <property type="match status" value="1"/>
</dbReference>
<keyword evidence="14" id="KW-0812">Transmembrane</keyword>
<evidence type="ECO:0000256" key="2">
    <source>
        <dbReference type="ARBA" id="ARBA00004760"/>
    </source>
</evidence>
<comment type="pathway">
    <text evidence="2">Lipid metabolism; sphingolipid metabolism.</text>
</comment>
<evidence type="ECO:0000259" key="15">
    <source>
        <dbReference type="Pfam" id="PF00155"/>
    </source>
</evidence>